<dbReference type="HAMAP" id="MF_02041">
    <property type="entry name" value="DusA_subfam"/>
    <property type="match status" value="1"/>
</dbReference>
<feature type="site" description="Interacts with tRNA" evidence="9">
    <location>
        <position position="198"/>
    </location>
</feature>
<proteinExistence type="inferred from homology"/>
<gene>
    <name evidence="14" type="ORF">SAMN04487885_11157</name>
</gene>
<evidence type="ECO:0000256" key="3">
    <source>
        <dbReference type="ARBA" id="ARBA00022630"/>
    </source>
</evidence>
<evidence type="ECO:0000256" key="5">
    <source>
        <dbReference type="ARBA" id="ARBA00022694"/>
    </source>
</evidence>
<keyword evidence="3 9" id="KW-0285">Flavoprotein</keyword>
<feature type="binding site" evidence="9 12">
    <location>
        <position position="138"/>
    </location>
    <ligand>
        <name>FMN</name>
        <dbReference type="ChEBI" id="CHEBI:58210"/>
    </ligand>
</feature>
<comment type="caution">
    <text evidence="9">Lacks conserved residue(s) required for the propagation of feature annotation.</text>
</comment>
<feature type="binding site" evidence="9 12">
    <location>
        <position position="69"/>
    </location>
    <ligand>
        <name>FMN</name>
        <dbReference type="ChEBI" id="CHEBI:58210"/>
    </ligand>
</feature>
<dbReference type="eggNOG" id="COG0042">
    <property type="taxonomic scope" value="Bacteria"/>
</dbReference>
<dbReference type="Gene3D" id="3.20.20.70">
    <property type="entry name" value="Aldolase class I"/>
    <property type="match status" value="1"/>
</dbReference>
<dbReference type="GO" id="GO:0000049">
    <property type="term" value="F:tRNA binding"/>
    <property type="evidence" value="ECO:0007669"/>
    <property type="project" value="UniProtKB-UniRule"/>
</dbReference>
<evidence type="ECO:0000256" key="11">
    <source>
        <dbReference type="PIRSR" id="PIRSR006621-1"/>
    </source>
</evidence>
<dbReference type="InterPro" id="IPR018517">
    <property type="entry name" value="tRNA_hU_synthase_CS"/>
</dbReference>
<comment type="function">
    <text evidence="9">Catalyzes the synthesis of 5,6-dihydrouridine (D), a modified base found in the D-loop of most tRNAs, via the reduction of the C5-C6 double bond in target uridines. Specifically modifies U20 and U20a in tRNAs.</text>
</comment>
<comment type="similarity">
    <text evidence="9">Belongs to the Dus family. DusA subfamily.</text>
</comment>
<dbReference type="GO" id="GO:0050660">
    <property type="term" value="F:flavin adenine dinucleotide binding"/>
    <property type="evidence" value="ECO:0007669"/>
    <property type="project" value="InterPro"/>
</dbReference>
<dbReference type="NCBIfam" id="NF008774">
    <property type="entry name" value="PRK11815.1"/>
    <property type="match status" value="1"/>
</dbReference>
<keyword evidence="5 9" id="KW-0819">tRNA processing</keyword>
<dbReference type="EC" id="1.3.1.91" evidence="9"/>
<dbReference type="AlphaFoldDB" id="A0A1I2LQ27"/>
<feature type="site" description="Interacts with tRNA; defines subfamily-specific binding signature" evidence="9">
    <location>
        <position position="311"/>
    </location>
</feature>
<accession>A0A1I2LQ27</accession>
<dbReference type="InterPro" id="IPR035587">
    <property type="entry name" value="DUS-like_FMN-bd"/>
</dbReference>
<dbReference type="PANTHER" id="PTHR42907:SF1">
    <property type="entry name" value="FMN-LINKED OXIDOREDUCTASES SUPERFAMILY PROTEIN"/>
    <property type="match status" value="1"/>
</dbReference>
<dbReference type="Gene3D" id="1.20.120.1460">
    <property type="match status" value="1"/>
</dbReference>
<protein>
    <recommendedName>
        <fullName evidence="9">tRNA-dihydrouridine(20/20a) synthase</fullName>
        <ecNumber evidence="9">1.3.1.91</ecNumber>
    </recommendedName>
    <alternativeName>
        <fullName evidence="9">DusA-like U20-specific dihydrouridine synthase</fullName>
        <shortName evidence="9">U20-specific Dus</shortName>
    </alternativeName>
</protein>
<evidence type="ECO:0000256" key="10">
    <source>
        <dbReference type="PIRNR" id="PIRNR006621"/>
    </source>
</evidence>
<feature type="domain" description="DUS-like FMN-binding" evidence="13">
    <location>
        <begin position="14"/>
        <end position="319"/>
    </location>
</feature>
<dbReference type="InterPro" id="IPR004653">
    <property type="entry name" value="DusA"/>
</dbReference>
<feature type="binding site" evidence="9 12">
    <location>
        <position position="183"/>
    </location>
    <ligand>
        <name>FMN</name>
        <dbReference type="ChEBI" id="CHEBI:58210"/>
    </ligand>
</feature>
<keyword evidence="8 9" id="KW-0560">Oxidoreductase</keyword>
<dbReference type="GO" id="GO:0102266">
    <property type="term" value="F:tRNA-dihydrouridine20a synthase activity"/>
    <property type="evidence" value="ECO:0007669"/>
    <property type="project" value="RHEA"/>
</dbReference>
<keyword evidence="12" id="KW-0547">Nucleotide-binding</keyword>
<dbReference type="Proteomes" id="UP000182135">
    <property type="component" value="Unassembled WGS sequence"/>
</dbReference>
<dbReference type="GO" id="GO:0102264">
    <property type="term" value="F:tRNA-dihydrouridine20 synthase activity"/>
    <property type="evidence" value="ECO:0007669"/>
    <property type="project" value="UniProtKB-EC"/>
</dbReference>
<evidence type="ECO:0000256" key="1">
    <source>
        <dbReference type="ARBA" id="ARBA00001917"/>
    </source>
</evidence>
<organism evidence="14 15">
    <name type="scientific">Clostridium cadaveris</name>
    <dbReference type="NCBI Taxonomy" id="1529"/>
    <lineage>
        <taxon>Bacteria</taxon>
        <taxon>Bacillati</taxon>
        <taxon>Bacillota</taxon>
        <taxon>Clostridia</taxon>
        <taxon>Eubacteriales</taxon>
        <taxon>Clostridiaceae</taxon>
        <taxon>Clostridium</taxon>
    </lineage>
</organism>
<evidence type="ECO:0000256" key="2">
    <source>
        <dbReference type="ARBA" id="ARBA00022555"/>
    </source>
</evidence>
<dbReference type="SUPFAM" id="SSF51395">
    <property type="entry name" value="FMN-linked oxidoreductases"/>
    <property type="match status" value="1"/>
</dbReference>
<comment type="cofactor">
    <cofactor evidence="1 9 10 12">
        <name>FMN</name>
        <dbReference type="ChEBI" id="CHEBI:58210"/>
    </cofactor>
</comment>
<dbReference type="InterPro" id="IPR001269">
    <property type="entry name" value="DUS_fam"/>
</dbReference>
<dbReference type="RefSeq" id="WP_074845428.1">
    <property type="nucleotide sequence ID" value="NZ_BAAACD010000044.1"/>
</dbReference>
<evidence type="ECO:0000256" key="8">
    <source>
        <dbReference type="ARBA" id="ARBA00023002"/>
    </source>
</evidence>
<keyword evidence="2 9" id="KW-0820">tRNA-binding</keyword>
<feature type="site" description="Interacts with tRNA" evidence="9">
    <location>
        <position position="96"/>
    </location>
</feature>
<comment type="similarity">
    <text evidence="10">Belongs to the dus family.</text>
</comment>
<keyword evidence="6 9" id="KW-0521">NADP</keyword>
<evidence type="ECO:0000313" key="14">
    <source>
        <dbReference type="EMBL" id="SFF81203.1"/>
    </source>
</evidence>
<comment type="catalytic activity">
    <reaction evidence="9">
        <text>5,6-dihydrouridine(20a) in tRNA + NADP(+) = uridine(20a) in tRNA + NADPH + H(+)</text>
        <dbReference type="Rhea" id="RHEA:53344"/>
        <dbReference type="Rhea" id="RHEA-COMP:13535"/>
        <dbReference type="Rhea" id="RHEA-COMP:13536"/>
        <dbReference type="ChEBI" id="CHEBI:15378"/>
        <dbReference type="ChEBI" id="CHEBI:57783"/>
        <dbReference type="ChEBI" id="CHEBI:58349"/>
        <dbReference type="ChEBI" id="CHEBI:65315"/>
        <dbReference type="ChEBI" id="CHEBI:74443"/>
    </reaction>
</comment>
<evidence type="ECO:0000313" key="15">
    <source>
        <dbReference type="Proteomes" id="UP000182135"/>
    </source>
</evidence>
<dbReference type="InterPro" id="IPR013785">
    <property type="entry name" value="Aldolase_TIM"/>
</dbReference>
<dbReference type="CDD" id="cd02801">
    <property type="entry name" value="DUS_like_FMN"/>
    <property type="match status" value="1"/>
</dbReference>
<dbReference type="Pfam" id="PF01207">
    <property type="entry name" value="Dus"/>
    <property type="match status" value="1"/>
</dbReference>
<keyword evidence="15" id="KW-1185">Reference proteome</keyword>
<evidence type="ECO:0000256" key="9">
    <source>
        <dbReference type="HAMAP-Rule" id="MF_02041"/>
    </source>
</evidence>
<evidence type="ECO:0000256" key="6">
    <source>
        <dbReference type="ARBA" id="ARBA00022857"/>
    </source>
</evidence>
<keyword evidence="7 9" id="KW-0694">RNA-binding</keyword>
<dbReference type="PANTHER" id="PTHR42907">
    <property type="entry name" value="FMN-LINKED OXIDOREDUCTASES SUPERFAMILY PROTEIN"/>
    <property type="match status" value="1"/>
</dbReference>
<comment type="catalytic activity">
    <reaction evidence="9">
        <text>5,6-dihydrouridine(20a) in tRNA + NAD(+) = uridine(20a) in tRNA + NADH + H(+)</text>
        <dbReference type="Rhea" id="RHEA:53348"/>
        <dbReference type="Rhea" id="RHEA-COMP:13535"/>
        <dbReference type="Rhea" id="RHEA-COMP:13536"/>
        <dbReference type="ChEBI" id="CHEBI:15378"/>
        <dbReference type="ChEBI" id="CHEBI:57540"/>
        <dbReference type="ChEBI" id="CHEBI:57945"/>
        <dbReference type="ChEBI" id="CHEBI:65315"/>
        <dbReference type="ChEBI" id="CHEBI:74443"/>
    </reaction>
</comment>
<evidence type="ECO:0000256" key="4">
    <source>
        <dbReference type="ARBA" id="ARBA00022643"/>
    </source>
</evidence>
<dbReference type="OrthoDB" id="9764501at2"/>
<comment type="catalytic activity">
    <reaction evidence="9">
        <text>5,6-dihydrouridine(20) in tRNA + NADP(+) = uridine(20) in tRNA + NADPH + H(+)</text>
        <dbReference type="Rhea" id="RHEA:53336"/>
        <dbReference type="Rhea" id="RHEA-COMP:13533"/>
        <dbReference type="Rhea" id="RHEA-COMP:13534"/>
        <dbReference type="ChEBI" id="CHEBI:15378"/>
        <dbReference type="ChEBI" id="CHEBI:57783"/>
        <dbReference type="ChEBI" id="CHEBI:58349"/>
        <dbReference type="ChEBI" id="CHEBI:65315"/>
        <dbReference type="ChEBI" id="CHEBI:74443"/>
        <dbReference type="EC" id="1.3.1.91"/>
    </reaction>
</comment>
<feature type="active site" description="Proton donor" evidence="9 11">
    <location>
        <position position="99"/>
    </location>
</feature>
<comment type="catalytic activity">
    <reaction evidence="9">
        <text>5,6-dihydrouridine(20) in tRNA + NAD(+) = uridine(20) in tRNA + NADH + H(+)</text>
        <dbReference type="Rhea" id="RHEA:53340"/>
        <dbReference type="Rhea" id="RHEA-COMP:13533"/>
        <dbReference type="Rhea" id="RHEA-COMP:13534"/>
        <dbReference type="ChEBI" id="CHEBI:15378"/>
        <dbReference type="ChEBI" id="CHEBI:57540"/>
        <dbReference type="ChEBI" id="CHEBI:57945"/>
        <dbReference type="ChEBI" id="CHEBI:65315"/>
        <dbReference type="ChEBI" id="CHEBI:74443"/>
        <dbReference type="EC" id="1.3.1.91"/>
    </reaction>
</comment>
<keyword evidence="4 9" id="KW-0288">FMN</keyword>
<evidence type="ECO:0000256" key="7">
    <source>
        <dbReference type="ARBA" id="ARBA00022884"/>
    </source>
</evidence>
<dbReference type="PIRSF" id="PIRSF006621">
    <property type="entry name" value="Dus"/>
    <property type="match status" value="1"/>
</dbReference>
<dbReference type="EMBL" id="FOOE01000011">
    <property type="protein sequence ID" value="SFF81203.1"/>
    <property type="molecule type" value="Genomic_DNA"/>
</dbReference>
<feature type="binding site" evidence="9 12">
    <location>
        <begin position="245"/>
        <end position="246"/>
    </location>
    <ligand>
        <name>FMN</name>
        <dbReference type="ChEBI" id="CHEBI:58210"/>
    </ligand>
</feature>
<evidence type="ECO:0000256" key="12">
    <source>
        <dbReference type="PIRSR" id="PIRSR006621-2"/>
    </source>
</evidence>
<sequence length="345" mass="39138">MRYISNIKTPKVSIAPMVDRTDKHFRFFLRQITKKSLLYTEMITAQALIYGDLEKLLSFSPKEGPVALQIAGCKPEDIYKAVKNAEPWNYSEINLNVGCPSDRVSGNAMGAYLMAYPELVKEMLLAMREATSKPITIKHRIGIDGGGILVPGTCNKEVLNSYDDLVNFVTTIEGAKVDRFTIHARSAILKGLSPKENREVPPLDYDVVYRLKEDFPHLNIEINGDIKTPEEITHHLNHVDGVMIGRASYENPFMLRKIDNFFEDKEENNVSRADILNGILPYMENLESKGLSSYSILKHALELFHGAAGSRRWKQLMSPPFKDMLPSKRVHLALRELPEESLYEK</sequence>
<dbReference type="GO" id="GO:0010181">
    <property type="term" value="F:FMN binding"/>
    <property type="evidence" value="ECO:0007669"/>
    <property type="project" value="UniProtKB-UniRule"/>
</dbReference>
<feature type="site" description="Interacts with tRNA; defines subfamily-specific binding signature" evidence="9">
    <location>
        <position position="195"/>
    </location>
</feature>
<reference evidence="14 15" key="1">
    <citation type="submission" date="2016-10" db="EMBL/GenBank/DDBJ databases">
        <authorList>
            <person name="de Groot N.N."/>
        </authorList>
    </citation>
    <scope>NUCLEOTIDE SEQUENCE [LARGE SCALE GENOMIC DNA]</scope>
    <source>
        <strain evidence="14 15">NLAE-zl-G419</strain>
    </source>
</reference>
<feature type="binding site" evidence="9 12">
    <location>
        <begin position="16"/>
        <end position="18"/>
    </location>
    <ligand>
        <name>FMN</name>
        <dbReference type="ChEBI" id="CHEBI:58210"/>
    </ligand>
</feature>
<name>A0A1I2LQ27_9CLOT</name>
<dbReference type="PROSITE" id="PS01136">
    <property type="entry name" value="UPF0034"/>
    <property type="match status" value="1"/>
</dbReference>
<dbReference type="STRING" id="1529.SAMN04487885_11157"/>
<evidence type="ECO:0000259" key="13">
    <source>
        <dbReference type="Pfam" id="PF01207"/>
    </source>
</evidence>